<feature type="modified residue" description="4-aspartylphosphate" evidence="8">
    <location>
        <position position="52"/>
    </location>
</feature>
<dbReference type="Gene3D" id="1.10.10.10">
    <property type="entry name" value="Winged helix-like DNA-binding domain superfamily/Winged helix DNA-binding domain"/>
    <property type="match status" value="1"/>
</dbReference>
<dbReference type="EMBL" id="JAAITX010000003">
    <property type="protein sequence ID" value="NVH58344.1"/>
    <property type="molecule type" value="Genomic_DNA"/>
</dbReference>
<dbReference type="Gene3D" id="3.40.50.2300">
    <property type="match status" value="1"/>
</dbReference>
<evidence type="ECO:0000313" key="12">
    <source>
        <dbReference type="EMBL" id="NSK14570.1"/>
    </source>
</evidence>
<feature type="DNA-binding region" description="OmpR/PhoB-type" evidence="9">
    <location>
        <begin position="129"/>
        <end position="228"/>
    </location>
</feature>
<evidence type="ECO:0000256" key="1">
    <source>
        <dbReference type="ARBA" id="ARBA00018672"/>
    </source>
</evidence>
<dbReference type="Proteomes" id="UP000701680">
    <property type="component" value="Unassembled WGS sequence"/>
</dbReference>
<dbReference type="EMBL" id="JAAIUO010000003">
    <property type="protein sequence ID" value="NSK14570.1"/>
    <property type="molecule type" value="Genomic_DNA"/>
</dbReference>
<comment type="caution">
    <text evidence="13">The sequence shown here is derived from an EMBL/GenBank/DDBJ whole genome shotgun (WGS) entry which is preliminary data.</text>
</comment>
<keyword evidence="5 9" id="KW-0238">DNA-binding</keyword>
<feature type="domain" description="Response regulatory" evidence="10">
    <location>
        <begin position="3"/>
        <end position="116"/>
    </location>
</feature>
<accession>A0A850HHY1</accession>
<keyword evidence="4" id="KW-0805">Transcription regulation</keyword>
<dbReference type="AlphaFoldDB" id="A0A850HHY1"/>
<dbReference type="Pfam" id="PF00072">
    <property type="entry name" value="Response_reg"/>
    <property type="match status" value="1"/>
</dbReference>
<evidence type="ECO:0000256" key="3">
    <source>
        <dbReference type="ARBA" id="ARBA00023012"/>
    </source>
</evidence>
<dbReference type="InterPro" id="IPR036388">
    <property type="entry name" value="WH-like_DNA-bd_sf"/>
</dbReference>
<evidence type="ECO:0000256" key="5">
    <source>
        <dbReference type="ARBA" id="ARBA00023125"/>
    </source>
</evidence>
<sequence>MLRILLLEDDKSLNRGISLKLQKEGYEVLSAFGVTEAEEVFRTNQIDLIISDITMNDGNGLDFAKEVRKKSDVHILFLTALDQEVDIVNGYDVGADDYITKPFSLMVLISKVNAIMRRIESRQNGSEETGELYAEDICMQSVQMKVYKGGEELNLSKKEIQLLHYFLEHPGQIISKEQILEAVWGLDGQFVDDNIVPVTISRLKKRLSSKEEGEYIKNVRGLGYLWTTKVSKK</sequence>
<dbReference type="PANTHER" id="PTHR48111:SF21">
    <property type="entry name" value="DNA-BINDING DUAL MASTER TRANSCRIPTIONAL REGULATOR RPAA"/>
    <property type="match status" value="1"/>
</dbReference>
<dbReference type="GO" id="GO:0000156">
    <property type="term" value="F:phosphorelay response regulator activity"/>
    <property type="evidence" value="ECO:0007669"/>
    <property type="project" value="TreeGrafter"/>
</dbReference>
<evidence type="ECO:0000256" key="4">
    <source>
        <dbReference type="ARBA" id="ARBA00023015"/>
    </source>
</evidence>
<protein>
    <recommendedName>
        <fullName evidence="1">Stage 0 sporulation protein A homolog</fullName>
    </recommendedName>
</protein>
<keyword evidence="3" id="KW-0902">Two-component regulatory system</keyword>
<evidence type="ECO:0000259" key="11">
    <source>
        <dbReference type="PROSITE" id="PS51755"/>
    </source>
</evidence>
<dbReference type="GO" id="GO:0006355">
    <property type="term" value="P:regulation of DNA-templated transcription"/>
    <property type="evidence" value="ECO:0007669"/>
    <property type="project" value="InterPro"/>
</dbReference>
<dbReference type="SMART" id="SM00448">
    <property type="entry name" value="REC"/>
    <property type="match status" value="1"/>
</dbReference>
<name>A0A850HHY1_9FIRM</name>
<evidence type="ECO:0000259" key="10">
    <source>
        <dbReference type="PROSITE" id="PS50110"/>
    </source>
</evidence>
<dbReference type="PROSITE" id="PS51755">
    <property type="entry name" value="OMPR_PHOB"/>
    <property type="match status" value="1"/>
</dbReference>
<gene>
    <name evidence="13" type="ORF">G5A66_06710</name>
    <name evidence="12" type="ORF">G5A75_06730</name>
</gene>
<keyword evidence="14" id="KW-1185">Reference proteome</keyword>
<dbReference type="GO" id="GO:0032993">
    <property type="term" value="C:protein-DNA complex"/>
    <property type="evidence" value="ECO:0007669"/>
    <property type="project" value="TreeGrafter"/>
</dbReference>
<evidence type="ECO:0000256" key="9">
    <source>
        <dbReference type="PROSITE-ProRule" id="PRU01091"/>
    </source>
</evidence>
<dbReference type="GO" id="GO:0005829">
    <property type="term" value="C:cytosol"/>
    <property type="evidence" value="ECO:0007669"/>
    <property type="project" value="TreeGrafter"/>
</dbReference>
<dbReference type="CDD" id="cd17574">
    <property type="entry name" value="REC_OmpR"/>
    <property type="match status" value="1"/>
</dbReference>
<reference evidence="14 15" key="1">
    <citation type="journal article" date="2020" name="Cell Host Microbe">
        <title>Functional and Genomic Variation between Human-Derived Isolates of Lachnospiraceae Reveals Inter- and Intra-Species Diversity.</title>
        <authorList>
            <person name="Sorbara M.T."/>
            <person name="Littmann E.R."/>
            <person name="Fontana E."/>
            <person name="Moody T.U."/>
            <person name="Kohout C.E."/>
            <person name="Gjonbalaj M."/>
            <person name="Eaton V."/>
            <person name="Seok R."/>
            <person name="Leiner I.M."/>
            <person name="Pamer E.G."/>
        </authorList>
    </citation>
    <scope>NUCLEOTIDE SEQUENCE [LARGE SCALE GENOMIC DNA]</scope>
    <source>
        <strain evidence="13 14">MSK.17.11</strain>
        <strain evidence="12 15">MSK.17.38</strain>
    </source>
</reference>
<keyword evidence="2 8" id="KW-0597">Phosphoprotein</keyword>
<evidence type="ECO:0000313" key="14">
    <source>
        <dbReference type="Proteomes" id="UP000528555"/>
    </source>
</evidence>
<dbReference type="RefSeq" id="WP_173814619.1">
    <property type="nucleotide sequence ID" value="NZ_JAAITX010000003.1"/>
</dbReference>
<dbReference type="Pfam" id="PF00486">
    <property type="entry name" value="Trans_reg_C"/>
    <property type="match status" value="1"/>
</dbReference>
<feature type="domain" description="OmpR/PhoB-type" evidence="11">
    <location>
        <begin position="129"/>
        <end position="228"/>
    </location>
</feature>
<dbReference type="InterPro" id="IPR001789">
    <property type="entry name" value="Sig_transdc_resp-reg_receiver"/>
</dbReference>
<evidence type="ECO:0000256" key="7">
    <source>
        <dbReference type="ARBA" id="ARBA00024867"/>
    </source>
</evidence>
<dbReference type="InterPro" id="IPR011006">
    <property type="entry name" value="CheY-like_superfamily"/>
</dbReference>
<evidence type="ECO:0000256" key="2">
    <source>
        <dbReference type="ARBA" id="ARBA00022553"/>
    </source>
</evidence>
<dbReference type="PROSITE" id="PS50110">
    <property type="entry name" value="RESPONSE_REGULATORY"/>
    <property type="match status" value="1"/>
</dbReference>
<dbReference type="InterPro" id="IPR039420">
    <property type="entry name" value="WalR-like"/>
</dbReference>
<evidence type="ECO:0000256" key="6">
    <source>
        <dbReference type="ARBA" id="ARBA00023163"/>
    </source>
</evidence>
<evidence type="ECO:0000256" key="8">
    <source>
        <dbReference type="PROSITE-ProRule" id="PRU00169"/>
    </source>
</evidence>
<dbReference type="GO" id="GO:0000976">
    <property type="term" value="F:transcription cis-regulatory region binding"/>
    <property type="evidence" value="ECO:0007669"/>
    <property type="project" value="TreeGrafter"/>
</dbReference>
<dbReference type="CDD" id="cd00383">
    <property type="entry name" value="trans_reg_C"/>
    <property type="match status" value="1"/>
</dbReference>
<dbReference type="InterPro" id="IPR001867">
    <property type="entry name" value="OmpR/PhoB-type_DNA-bd"/>
</dbReference>
<organism evidence="13 14">
    <name type="scientific">Dorea phocaeensis</name>
    <dbReference type="NCBI Taxonomy" id="2040291"/>
    <lineage>
        <taxon>Bacteria</taxon>
        <taxon>Bacillati</taxon>
        <taxon>Bacillota</taxon>
        <taxon>Clostridia</taxon>
        <taxon>Lachnospirales</taxon>
        <taxon>Lachnospiraceae</taxon>
        <taxon>Dorea</taxon>
    </lineage>
</organism>
<evidence type="ECO:0000313" key="13">
    <source>
        <dbReference type="EMBL" id="NVH58344.1"/>
    </source>
</evidence>
<reference evidence="13" key="2">
    <citation type="submission" date="2020-02" db="EMBL/GenBank/DDBJ databases">
        <authorList>
            <person name="Littmann E."/>
            <person name="Sorbara M."/>
        </authorList>
    </citation>
    <scope>NUCLEOTIDE SEQUENCE</scope>
    <source>
        <strain evidence="13">MSK.17.11</strain>
        <strain evidence="12">MSK.17.38</strain>
    </source>
</reference>
<keyword evidence="6" id="KW-0804">Transcription</keyword>
<dbReference type="PANTHER" id="PTHR48111">
    <property type="entry name" value="REGULATOR OF RPOS"/>
    <property type="match status" value="1"/>
</dbReference>
<dbReference type="SUPFAM" id="SSF52172">
    <property type="entry name" value="CheY-like"/>
    <property type="match status" value="1"/>
</dbReference>
<dbReference type="Gene3D" id="6.10.250.690">
    <property type="match status" value="1"/>
</dbReference>
<evidence type="ECO:0000313" key="15">
    <source>
        <dbReference type="Proteomes" id="UP000701680"/>
    </source>
</evidence>
<dbReference type="Proteomes" id="UP000528555">
    <property type="component" value="Unassembled WGS sequence"/>
</dbReference>
<comment type="function">
    <text evidence="7">May play the central regulatory role in sporulation. It may be an element of the effector pathway responsible for the activation of sporulation genes in response to nutritional stress. Spo0A may act in concert with spo0H (a sigma factor) to control the expression of some genes that are critical to the sporulation process.</text>
</comment>
<proteinExistence type="predicted"/>
<dbReference type="SMART" id="SM00862">
    <property type="entry name" value="Trans_reg_C"/>
    <property type="match status" value="1"/>
</dbReference>